<name>A0ABD0VDU7_DENTH</name>
<dbReference type="PROSITE" id="PS51704">
    <property type="entry name" value="GP_PDE"/>
    <property type="match status" value="1"/>
</dbReference>
<sequence length="427" mass="47563">MYAGRSISTIQNFYGGLLISPYFAPLFNDRLAPRTQLSGKIPILFISSRYTDSSEGAMALKAVPVIEIPIIDQVPEPLSIALSSPRLSELAITAETSKPASFAVIGHRGNGMNLPSSAAMRENSILSFNEASRFRIPFIEFDVQVTRDGVPVVFHDVFILTRESGVVSEHRVTDLSLEEFLSYGSQREPDQTGKPLLRRATNGRVFDWVVENDDRLCTLEEAFHCVDPRLGFNIELKFDDDFVYREEELDTALQIILRSVAANASGRQVIFSSFHPDAARIVKRMQGDCPVYFLTDGSSRTKHDDARRNSLEAAVKLCVESGLEGIVSEVRAVLRDPTAVAGIKERNLRLLTYGQLNNTVEIVYMQHMMGIDGVIVDRVQEISEAASGFVALQERGREGERRKEVGAKFPEGQLSYLRNLIAEMVRS</sequence>
<dbReference type="PANTHER" id="PTHR22958:SF1">
    <property type="entry name" value="GLYCEROPHOSPHOCHOLINE PHOSPHODIESTERASE GPCPD1"/>
    <property type="match status" value="1"/>
</dbReference>
<feature type="domain" description="GP-PDE" evidence="5">
    <location>
        <begin position="102"/>
        <end position="386"/>
    </location>
</feature>
<dbReference type="PANTHER" id="PTHR22958">
    <property type="entry name" value="GLYCEROPHOSPHORYL DIESTER PHOSPHODIESTERASE"/>
    <property type="match status" value="1"/>
</dbReference>
<dbReference type="InterPro" id="IPR017946">
    <property type="entry name" value="PLC-like_Pdiesterase_TIM-brl"/>
</dbReference>
<evidence type="ECO:0000259" key="5">
    <source>
        <dbReference type="PROSITE" id="PS51704"/>
    </source>
</evidence>
<dbReference type="InterPro" id="IPR030395">
    <property type="entry name" value="GP_PDE_dom"/>
</dbReference>
<proteinExistence type="predicted"/>
<keyword evidence="7" id="KW-1185">Reference proteome</keyword>
<dbReference type="EC" id="3.1.4.46" evidence="1"/>
<organism evidence="6 7">
    <name type="scientific">Dendrobium thyrsiflorum</name>
    <name type="common">Pinecone-like raceme dendrobium</name>
    <name type="synonym">Orchid</name>
    <dbReference type="NCBI Taxonomy" id="117978"/>
    <lineage>
        <taxon>Eukaryota</taxon>
        <taxon>Viridiplantae</taxon>
        <taxon>Streptophyta</taxon>
        <taxon>Embryophyta</taxon>
        <taxon>Tracheophyta</taxon>
        <taxon>Spermatophyta</taxon>
        <taxon>Magnoliopsida</taxon>
        <taxon>Liliopsida</taxon>
        <taxon>Asparagales</taxon>
        <taxon>Orchidaceae</taxon>
        <taxon>Epidendroideae</taxon>
        <taxon>Malaxideae</taxon>
        <taxon>Dendrobiinae</taxon>
        <taxon>Dendrobium</taxon>
    </lineage>
</organism>
<reference evidence="6 7" key="1">
    <citation type="journal article" date="2024" name="Plant Biotechnol. J.">
        <title>Dendrobium thyrsiflorum genome and its molecular insights into genes involved in important horticultural traits.</title>
        <authorList>
            <person name="Chen B."/>
            <person name="Wang J.Y."/>
            <person name="Zheng P.J."/>
            <person name="Li K.L."/>
            <person name="Liang Y.M."/>
            <person name="Chen X.F."/>
            <person name="Zhang C."/>
            <person name="Zhao X."/>
            <person name="He X."/>
            <person name="Zhang G.Q."/>
            <person name="Liu Z.J."/>
            <person name="Xu Q."/>
        </authorList>
    </citation>
    <scope>NUCLEOTIDE SEQUENCE [LARGE SCALE GENOMIC DNA]</scope>
    <source>
        <strain evidence="6">GZMU011</strain>
    </source>
</reference>
<evidence type="ECO:0000256" key="1">
    <source>
        <dbReference type="ARBA" id="ARBA00012247"/>
    </source>
</evidence>
<evidence type="ECO:0000313" key="7">
    <source>
        <dbReference type="Proteomes" id="UP001552299"/>
    </source>
</evidence>
<evidence type="ECO:0000256" key="2">
    <source>
        <dbReference type="ARBA" id="ARBA00022798"/>
    </source>
</evidence>
<dbReference type="GO" id="GO:0006071">
    <property type="term" value="P:glycerol metabolic process"/>
    <property type="evidence" value="ECO:0007669"/>
    <property type="project" value="UniProtKB-KW"/>
</dbReference>
<dbReference type="InterPro" id="IPR051578">
    <property type="entry name" value="GDPD"/>
</dbReference>
<evidence type="ECO:0000313" key="6">
    <source>
        <dbReference type="EMBL" id="KAL0923357.1"/>
    </source>
</evidence>
<comment type="catalytic activity">
    <reaction evidence="4">
        <text>a sn-glycero-3-phosphodiester + H2O = an alcohol + sn-glycerol 3-phosphate + H(+)</text>
        <dbReference type="Rhea" id="RHEA:12969"/>
        <dbReference type="ChEBI" id="CHEBI:15377"/>
        <dbReference type="ChEBI" id="CHEBI:15378"/>
        <dbReference type="ChEBI" id="CHEBI:30879"/>
        <dbReference type="ChEBI" id="CHEBI:57597"/>
        <dbReference type="ChEBI" id="CHEBI:83408"/>
        <dbReference type="EC" id="3.1.4.46"/>
    </reaction>
</comment>
<dbReference type="SUPFAM" id="SSF51695">
    <property type="entry name" value="PLC-like phosphodiesterases"/>
    <property type="match status" value="1"/>
</dbReference>
<dbReference type="Gene3D" id="3.20.20.190">
    <property type="entry name" value="Phosphatidylinositol (PI) phosphodiesterase"/>
    <property type="match status" value="1"/>
</dbReference>
<dbReference type="Proteomes" id="UP001552299">
    <property type="component" value="Unassembled WGS sequence"/>
</dbReference>
<gene>
    <name evidence="6" type="ORF">M5K25_007411</name>
</gene>
<evidence type="ECO:0000256" key="3">
    <source>
        <dbReference type="ARBA" id="ARBA00022801"/>
    </source>
</evidence>
<accession>A0ABD0VDU7</accession>
<protein>
    <recommendedName>
        <fullName evidence="1">glycerophosphodiester phosphodiesterase</fullName>
        <ecNumber evidence="1">3.1.4.46</ecNumber>
    </recommendedName>
</protein>
<dbReference type="Pfam" id="PF03009">
    <property type="entry name" value="GDPD"/>
    <property type="match status" value="1"/>
</dbReference>
<evidence type="ECO:0000256" key="4">
    <source>
        <dbReference type="ARBA" id="ARBA00047512"/>
    </source>
</evidence>
<comment type="caution">
    <text evidence="6">The sequence shown here is derived from an EMBL/GenBank/DDBJ whole genome shotgun (WGS) entry which is preliminary data.</text>
</comment>
<dbReference type="GO" id="GO:0008889">
    <property type="term" value="F:glycerophosphodiester phosphodiesterase activity"/>
    <property type="evidence" value="ECO:0007669"/>
    <property type="project" value="UniProtKB-EC"/>
</dbReference>
<keyword evidence="3" id="KW-0378">Hydrolase</keyword>
<keyword evidence="2" id="KW-0319">Glycerol metabolism</keyword>
<dbReference type="EMBL" id="JANQDX010000006">
    <property type="protein sequence ID" value="KAL0923357.1"/>
    <property type="molecule type" value="Genomic_DNA"/>
</dbReference>
<dbReference type="AlphaFoldDB" id="A0ABD0VDU7"/>